<name>A0AA40JZ69_9PEZI</name>
<comment type="caution">
    <text evidence="4">The sequence shown here is derived from an EMBL/GenBank/DDBJ whole genome shotgun (WGS) entry which is preliminary data.</text>
</comment>
<dbReference type="InterPro" id="IPR036188">
    <property type="entry name" value="FAD/NAD-bd_sf"/>
</dbReference>
<dbReference type="Pfam" id="PF13738">
    <property type="entry name" value="Pyr_redox_3"/>
    <property type="match status" value="1"/>
</dbReference>
<keyword evidence="1" id="KW-0285">Flavoprotein</keyword>
<evidence type="ECO:0000256" key="2">
    <source>
        <dbReference type="ARBA" id="ARBA00022827"/>
    </source>
</evidence>
<dbReference type="InterPro" id="IPR050346">
    <property type="entry name" value="FMO-like"/>
</dbReference>
<organism evidence="4 5">
    <name type="scientific">Schizothecium vesticola</name>
    <dbReference type="NCBI Taxonomy" id="314040"/>
    <lineage>
        <taxon>Eukaryota</taxon>
        <taxon>Fungi</taxon>
        <taxon>Dikarya</taxon>
        <taxon>Ascomycota</taxon>
        <taxon>Pezizomycotina</taxon>
        <taxon>Sordariomycetes</taxon>
        <taxon>Sordariomycetidae</taxon>
        <taxon>Sordariales</taxon>
        <taxon>Schizotheciaceae</taxon>
        <taxon>Schizothecium</taxon>
    </lineage>
</organism>
<evidence type="ECO:0000313" key="4">
    <source>
        <dbReference type="EMBL" id="KAK0740371.1"/>
    </source>
</evidence>
<dbReference type="PRINTS" id="PR00419">
    <property type="entry name" value="ADXRDTASE"/>
</dbReference>
<dbReference type="Gene3D" id="3.50.50.60">
    <property type="entry name" value="FAD/NAD(P)-binding domain"/>
    <property type="match status" value="1"/>
</dbReference>
<evidence type="ECO:0000256" key="3">
    <source>
        <dbReference type="ARBA" id="ARBA00023002"/>
    </source>
</evidence>
<protein>
    <submittedName>
        <fullName evidence="4">Cofactor FMO1 FAD enzyme</fullName>
    </submittedName>
</protein>
<accession>A0AA40JZ69</accession>
<dbReference type="EMBL" id="JAUKUD010000006">
    <property type="protein sequence ID" value="KAK0740371.1"/>
    <property type="molecule type" value="Genomic_DNA"/>
</dbReference>
<evidence type="ECO:0000313" key="5">
    <source>
        <dbReference type="Proteomes" id="UP001172155"/>
    </source>
</evidence>
<keyword evidence="3" id="KW-0560">Oxidoreductase</keyword>
<dbReference type="SUPFAM" id="SSF51905">
    <property type="entry name" value="FAD/NAD(P)-binding domain"/>
    <property type="match status" value="2"/>
</dbReference>
<gene>
    <name evidence="4" type="ORF">B0T18DRAFT_332081</name>
</gene>
<dbReference type="Proteomes" id="UP001172155">
    <property type="component" value="Unassembled WGS sequence"/>
</dbReference>
<proteinExistence type="predicted"/>
<keyword evidence="2" id="KW-0274">FAD</keyword>
<dbReference type="PANTHER" id="PTHR23023">
    <property type="entry name" value="DIMETHYLANILINE MONOOXYGENASE"/>
    <property type="match status" value="1"/>
</dbReference>
<keyword evidence="5" id="KW-1185">Reference proteome</keyword>
<sequence length="586" mass="65189">MDVDVLVIGAGPSGLCAAKTLLQHDENLHLLIIDAHGSVGGVWSKEQLYPTLKTNNIFSTIDFSDFPMDPDRFDVKPGEHVTGEVMHEYYRAYADHFHLAHRIRFNAPVVDVSQRADGGWQVRLDGGDKISTKKLVVATGISAQPHLPSLDGLEDFGAPFTHSNDLGRETATLTEDANVRTVAILGGSKSAYDAVHLAASTGHDVEWIIRKSGRGPCWVVPPYTFFGPFRALREKLVTRRFLTFISPWSLPDYSGFGWLRRLLHFTTFGQALSQKIWSKMHASTVRDSRFRSKEEYTVLEPEQNPFWYGTASGIFNYDEDILAYISKGRIRIHRADISHLTDHKVHLRSETDGGTVLHVDALVACTGFSAQPSFTFQGATSPSDLGVPTTSLTKTEIQFWEGVDGQADLAIGREYPRLLLGPFHSPSSRVPRQFHPGSSGAEETPYTPWRLYRGMAPPGLAASGDRSLVFLGIMNGVGNTVRMEIQALWALAYFSDKLPLLQSDRASGRVFAETALFQRFTQLRAPYGHGRLFPDLVADQLPYWDLLVHDLGLETRRKGGGLRELFEPYTQADYVGLVGEWLAKNT</sequence>
<dbReference type="GO" id="GO:0016491">
    <property type="term" value="F:oxidoreductase activity"/>
    <property type="evidence" value="ECO:0007669"/>
    <property type="project" value="UniProtKB-KW"/>
</dbReference>
<evidence type="ECO:0000256" key="1">
    <source>
        <dbReference type="ARBA" id="ARBA00022630"/>
    </source>
</evidence>
<dbReference type="AlphaFoldDB" id="A0AA40JZ69"/>
<reference evidence="4" key="1">
    <citation type="submission" date="2023-06" db="EMBL/GenBank/DDBJ databases">
        <title>Genome-scale phylogeny and comparative genomics of the fungal order Sordariales.</title>
        <authorList>
            <consortium name="Lawrence Berkeley National Laboratory"/>
            <person name="Hensen N."/>
            <person name="Bonometti L."/>
            <person name="Westerberg I."/>
            <person name="Brannstrom I.O."/>
            <person name="Guillou S."/>
            <person name="Cros-Aarteil S."/>
            <person name="Calhoun S."/>
            <person name="Haridas S."/>
            <person name="Kuo A."/>
            <person name="Mondo S."/>
            <person name="Pangilinan J."/>
            <person name="Riley R."/>
            <person name="LaButti K."/>
            <person name="Andreopoulos B."/>
            <person name="Lipzen A."/>
            <person name="Chen C."/>
            <person name="Yanf M."/>
            <person name="Daum C."/>
            <person name="Ng V."/>
            <person name="Clum A."/>
            <person name="Steindorff A."/>
            <person name="Ohm R."/>
            <person name="Martin F."/>
            <person name="Silar P."/>
            <person name="Natvig D."/>
            <person name="Lalanne C."/>
            <person name="Gautier V."/>
            <person name="Ament-velasquez S.L."/>
            <person name="Kruys A."/>
            <person name="Hutchinson M.I."/>
            <person name="Powell A.J."/>
            <person name="Barry K."/>
            <person name="Miller A.N."/>
            <person name="Grigoriev I.V."/>
            <person name="Debuchy R."/>
            <person name="Gladieux P."/>
            <person name="Thoren M.H."/>
            <person name="Johannesson H."/>
        </authorList>
    </citation>
    <scope>NUCLEOTIDE SEQUENCE</scope>
    <source>
        <strain evidence="4">SMH3187-1</strain>
    </source>
</reference>